<dbReference type="GO" id="GO:0003735">
    <property type="term" value="F:structural constituent of ribosome"/>
    <property type="evidence" value="ECO:0007669"/>
    <property type="project" value="InterPro"/>
</dbReference>
<evidence type="ECO:0000313" key="4">
    <source>
        <dbReference type="Proteomes" id="UP000050424"/>
    </source>
</evidence>
<dbReference type="PANTHER" id="PTHR13490:SF0">
    <property type="entry name" value="SMALL RIBOSOMAL SUBUNIT PROTEIN MS35"/>
    <property type="match status" value="1"/>
</dbReference>
<dbReference type="InterPro" id="IPR019349">
    <property type="entry name" value="Ribosomal_mS35_mit"/>
</dbReference>
<proteinExistence type="predicted"/>
<protein>
    <recommendedName>
        <fullName evidence="2">Small ribosomal subunit protein mS35 mitochondrial conserved domain-containing protein</fullName>
    </recommendedName>
</protein>
<evidence type="ECO:0000259" key="2">
    <source>
        <dbReference type="Pfam" id="PF10213"/>
    </source>
</evidence>
<feature type="region of interest" description="Disordered" evidence="1">
    <location>
        <begin position="121"/>
        <end position="149"/>
    </location>
</feature>
<feature type="region of interest" description="Disordered" evidence="1">
    <location>
        <begin position="475"/>
        <end position="512"/>
    </location>
</feature>
<dbReference type="GO" id="GO:0005763">
    <property type="term" value="C:mitochondrial small ribosomal subunit"/>
    <property type="evidence" value="ECO:0007669"/>
    <property type="project" value="TreeGrafter"/>
</dbReference>
<dbReference type="InterPro" id="IPR039848">
    <property type="entry name" value="Ribosomal_mS35_mt"/>
</dbReference>
<dbReference type="PANTHER" id="PTHR13490">
    <property type="entry name" value="MITOCHONDRIAL 28S RIBOSOMAL PROTEIN S28"/>
    <property type="match status" value="1"/>
</dbReference>
<sequence>MASASAAARLCVLTCRRAPRLQRIPRVRQITRQSPIAQRSFTTSTIRWAREGERDNEDDIDDMAPIELKKLEAAFQESVTPEGMKQLDELAKDNGYNTIEEYLEDTLHRTPGWASEDRALADDVMRDDKGERPNKQSFWYDEEDPETNTEELEEFDEDDITSMAHGKLDQVREMRNYARLAVWEMPLLSKLAKPFVPPAEGQVLRWRYTSYMGESHPAEKKVVVQFAPRDLKLTPVQTEKLKKLAGARYNPETKLIKMSCESYEHQAQNKRYLSNLVDDMIASAKDPKDTFADVPLDLRHHHFQKKPKFPREWRLTPKRINEIAEERQRAAIADQRKAEGGLLVDGGKAVDDFLLKKALEDEKKQKVAELVTAPARAAGGNRARSGTSPTSIKMGAGNQHLEKMVAPEETTSQRKPERVSISVLGAEGVGKRCLVRRRRVRPHGRQRRPPQAVRHLRHAMPARHRQPAPALVLAQQRSAPRRPGRGRAGARVRRDQARERRRTAVRGGEASAACPRRRVVAARRGGDQGGLRGGRGRVAAGTGACGAAGGVVLRGVGCDWGWRGGGCGGAGGGGVAEA</sequence>
<name>A0A0P7BQ95_9HYPO</name>
<dbReference type="EMBL" id="LKCW01000002">
    <property type="protein sequence ID" value="KPM46243.1"/>
    <property type="molecule type" value="Genomic_DNA"/>
</dbReference>
<dbReference type="AlphaFoldDB" id="A0A0P7BQ95"/>
<feature type="compositionally biased region" description="Basic and acidic residues" evidence="1">
    <location>
        <begin position="121"/>
        <end position="134"/>
    </location>
</feature>
<keyword evidence="4" id="KW-1185">Reference proteome</keyword>
<evidence type="ECO:0000313" key="3">
    <source>
        <dbReference type="EMBL" id="KPM46243.1"/>
    </source>
</evidence>
<organism evidence="3 4">
    <name type="scientific">Neonectria ditissima</name>
    <dbReference type="NCBI Taxonomy" id="78410"/>
    <lineage>
        <taxon>Eukaryota</taxon>
        <taxon>Fungi</taxon>
        <taxon>Dikarya</taxon>
        <taxon>Ascomycota</taxon>
        <taxon>Pezizomycotina</taxon>
        <taxon>Sordariomycetes</taxon>
        <taxon>Hypocreomycetidae</taxon>
        <taxon>Hypocreales</taxon>
        <taxon>Nectriaceae</taxon>
        <taxon>Neonectria</taxon>
    </lineage>
</organism>
<accession>A0A0P7BQ95</accession>
<dbReference type="STRING" id="78410.A0A0P7BQ95"/>
<comment type="caution">
    <text evidence="3">The sequence shown here is derived from an EMBL/GenBank/DDBJ whole genome shotgun (WGS) entry which is preliminary data.</text>
</comment>
<feature type="compositionally biased region" description="Basic residues" evidence="1">
    <location>
        <begin position="479"/>
        <end position="491"/>
    </location>
</feature>
<gene>
    <name evidence="3" type="ORF">AK830_g382</name>
</gene>
<dbReference type="GO" id="GO:0032543">
    <property type="term" value="P:mitochondrial translation"/>
    <property type="evidence" value="ECO:0007669"/>
    <property type="project" value="InterPro"/>
</dbReference>
<feature type="domain" description="Small ribosomal subunit protein mS35 mitochondrial conserved" evidence="2">
    <location>
        <begin position="194"/>
        <end position="313"/>
    </location>
</feature>
<reference evidence="3 4" key="1">
    <citation type="submission" date="2015-09" db="EMBL/GenBank/DDBJ databases">
        <title>Draft genome of a European isolate of the apple canker pathogen Neonectria ditissima.</title>
        <authorList>
            <person name="Gomez-Cortecero A."/>
            <person name="Harrison R.J."/>
            <person name="Armitage A.D."/>
        </authorList>
    </citation>
    <scope>NUCLEOTIDE SEQUENCE [LARGE SCALE GENOMIC DNA]</scope>
    <source>
        <strain evidence="3 4">R09/05</strain>
    </source>
</reference>
<evidence type="ECO:0000256" key="1">
    <source>
        <dbReference type="SAM" id="MobiDB-lite"/>
    </source>
</evidence>
<dbReference type="OrthoDB" id="283424at2759"/>
<dbReference type="Proteomes" id="UP000050424">
    <property type="component" value="Unassembled WGS sequence"/>
</dbReference>
<feature type="compositionally biased region" description="Acidic residues" evidence="1">
    <location>
        <begin position="140"/>
        <end position="149"/>
    </location>
</feature>
<dbReference type="Pfam" id="PF10213">
    <property type="entry name" value="MRP-S28"/>
    <property type="match status" value="1"/>
</dbReference>